<feature type="compositionally biased region" description="Basic residues" evidence="2">
    <location>
        <begin position="343"/>
        <end position="358"/>
    </location>
</feature>
<dbReference type="Pfam" id="PF06516">
    <property type="entry name" value="NUP"/>
    <property type="match status" value="1"/>
</dbReference>
<comment type="function">
    <text evidence="1">Nucleoside permease that transports adenosine and guanosine.</text>
</comment>
<gene>
    <name evidence="3" type="ORF">BT63DRAFT_225216</name>
</gene>
<dbReference type="PIRSF" id="PIRSF013171">
    <property type="entry name" value="Pur_nuclsid_perm"/>
    <property type="match status" value="1"/>
</dbReference>
<dbReference type="PANTHER" id="PTHR38643:SF1">
    <property type="entry name" value="PURINE NUCLEOSIDE PERMEASE C285.05-RELATED"/>
    <property type="match status" value="1"/>
</dbReference>
<dbReference type="EMBL" id="MU004234">
    <property type="protein sequence ID" value="KAF2669932.1"/>
    <property type="molecule type" value="Genomic_DNA"/>
</dbReference>
<comment type="similarity">
    <text evidence="1">Belongs to the NUP family.</text>
</comment>
<name>A0A6A6UCQ1_9PEZI</name>
<dbReference type="PANTHER" id="PTHR38643">
    <property type="entry name" value="PURINE NUCLEOSIDE PERMEASE C285.05-RELATED"/>
    <property type="match status" value="1"/>
</dbReference>
<evidence type="ECO:0000256" key="2">
    <source>
        <dbReference type="SAM" id="MobiDB-lite"/>
    </source>
</evidence>
<dbReference type="AlphaFoldDB" id="A0A6A6UCQ1"/>
<evidence type="ECO:0000313" key="4">
    <source>
        <dbReference type="Proteomes" id="UP000799302"/>
    </source>
</evidence>
<proteinExistence type="inferred from homology"/>
<evidence type="ECO:0000313" key="3">
    <source>
        <dbReference type="EMBL" id="KAF2669932.1"/>
    </source>
</evidence>
<reference evidence="3" key="1">
    <citation type="journal article" date="2020" name="Stud. Mycol.">
        <title>101 Dothideomycetes genomes: a test case for predicting lifestyles and emergence of pathogens.</title>
        <authorList>
            <person name="Haridas S."/>
            <person name="Albert R."/>
            <person name="Binder M."/>
            <person name="Bloem J."/>
            <person name="Labutti K."/>
            <person name="Salamov A."/>
            <person name="Andreopoulos B."/>
            <person name="Baker S."/>
            <person name="Barry K."/>
            <person name="Bills G."/>
            <person name="Bluhm B."/>
            <person name="Cannon C."/>
            <person name="Castanera R."/>
            <person name="Culley D."/>
            <person name="Daum C."/>
            <person name="Ezra D."/>
            <person name="Gonzalez J."/>
            <person name="Henrissat B."/>
            <person name="Kuo A."/>
            <person name="Liang C."/>
            <person name="Lipzen A."/>
            <person name="Lutzoni F."/>
            <person name="Magnuson J."/>
            <person name="Mondo S."/>
            <person name="Nolan M."/>
            <person name="Ohm R."/>
            <person name="Pangilinan J."/>
            <person name="Park H.-J."/>
            <person name="Ramirez L."/>
            <person name="Alfaro M."/>
            <person name="Sun H."/>
            <person name="Tritt A."/>
            <person name="Yoshinaga Y."/>
            <person name="Zwiers L.-H."/>
            <person name="Turgeon B."/>
            <person name="Goodwin S."/>
            <person name="Spatafora J."/>
            <person name="Crous P."/>
            <person name="Grigoriev I."/>
        </authorList>
    </citation>
    <scope>NUCLEOTIDE SEQUENCE</scope>
    <source>
        <strain evidence="3">CBS 115976</strain>
    </source>
</reference>
<feature type="region of interest" description="Disordered" evidence="2">
    <location>
        <begin position="332"/>
        <end position="358"/>
    </location>
</feature>
<keyword evidence="4" id="KW-1185">Reference proteome</keyword>
<dbReference type="GO" id="GO:0005783">
    <property type="term" value="C:endoplasmic reticulum"/>
    <property type="evidence" value="ECO:0007669"/>
    <property type="project" value="TreeGrafter"/>
</dbReference>
<dbReference type="Proteomes" id="UP000799302">
    <property type="component" value="Unassembled WGS sequence"/>
</dbReference>
<keyword evidence="1" id="KW-0813">Transport</keyword>
<evidence type="ECO:0000256" key="1">
    <source>
        <dbReference type="PIRNR" id="PIRNR013171"/>
    </source>
</evidence>
<dbReference type="GO" id="GO:0055085">
    <property type="term" value="P:transmembrane transport"/>
    <property type="evidence" value="ECO:0007669"/>
    <property type="project" value="InterPro"/>
</dbReference>
<organism evidence="3 4">
    <name type="scientific">Microthyrium microscopicum</name>
    <dbReference type="NCBI Taxonomy" id="703497"/>
    <lineage>
        <taxon>Eukaryota</taxon>
        <taxon>Fungi</taxon>
        <taxon>Dikarya</taxon>
        <taxon>Ascomycota</taxon>
        <taxon>Pezizomycotina</taxon>
        <taxon>Dothideomycetes</taxon>
        <taxon>Dothideomycetes incertae sedis</taxon>
        <taxon>Microthyriales</taxon>
        <taxon>Microthyriaceae</taxon>
        <taxon>Microthyrium</taxon>
    </lineage>
</organism>
<sequence length="358" mass="37951">MFTPEAAAWWDIPEFNVLAENYTLPGLSPIYPNVTCTSNGDVCQITVGESEINAASSISALVLSPIFNLTETYFMIAGIAGVNPQVASSASVTLARFSVQFALSYEIDPREAPSTWATGYSVAFGDTEPGLYPGELYGTEVFEVNADLRSIAAGFAKTATLNDSATAVTYRANFSGIAGYEAGAMAPSVIECDGVTSDVWFSGDILSSYAANWTTLLTNGTGLYCATAEEDNATLEVLLRGALAGLVDFGRIIVMRTGSDYDRPYPGQAAADNLLYSDQGAFPPSIANLYLAGVKIVEGILDGWDTTFKAGVKPSNYIGDIFGSLGGTPDYGPGTSSELPTASKKKRSTGRKDKRWNY</sequence>
<accession>A0A6A6UCQ1</accession>
<dbReference type="OrthoDB" id="2331083at2759"/>
<dbReference type="InterPro" id="IPR009486">
    <property type="entry name" value="Pur_nuclsid_perm"/>
</dbReference>
<protein>
    <submittedName>
        <fullName evidence="3">Purine nucleoside permease</fullName>
    </submittedName>
</protein>